<sequence length="602" mass="64749">MRLTRAALRAEATRTHDNETADASNLLPPTPSTDRIPLGEVSANAVAELSQGHPNLKNMAPKKAKSKVAKKAAKGNKARKAQASPPGDEREVEVLEDERRAAGSPASDAAVDELAKAPADDIVVQVPMNDQRPASPPSRAVRMTRRQLARVEELSKSQRVPLPSPQLHLPAAEGEIANAPSAGPEEETVPDVQKVEAVRIEQARVKPESGVAVPAVEVIAEPEPKTLTSEKPCEGEATPVTSRSPSRSPSKSPAKVPMRLEESIEAIDALEEAIEQVGKAIPVFDHEADEKSPRKARFDAVPTPNMCAAKVSKTPTAPKSLKPTTSNVSKGATSRPSISRSASTRVAPPKNADVKVRKGSGEVVDYLASKRRPISMSFPVPPPPPKSVKPPTKSTFHLPGEAVAAKLKAQKEERLKREEDEAVKKAAFKARPAPARKNVPAPVRQTAASKARENLMNGKPTASEKESKMDGASIPLKRTNSINSGKRLSTTITSSRLTFTTSTSSSPSSNRNSTIVNPGPVTKSTVTAADAVAQRLKAREIFNRDKLEKERRENERREKEEAAKRARAEAAERGRIASREWAEKQRMKKQSASAPATKVETT</sequence>
<gene>
    <name evidence="1" type="ORF">BDR25DRAFT_313564</name>
</gene>
<name>A0ACB6QXT9_9PLEO</name>
<protein>
    <submittedName>
        <fullName evidence="1">Uncharacterized protein</fullName>
    </submittedName>
</protein>
<reference evidence="1" key="1">
    <citation type="journal article" date="2020" name="Stud. Mycol.">
        <title>101 Dothideomycetes genomes: a test case for predicting lifestyles and emergence of pathogens.</title>
        <authorList>
            <person name="Haridas S."/>
            <person name="Albert R."/>
            <person name="Binder M."/>
            <person name="Bloem J."/>
            <person name="Labutti K."/>
            <person name="Salamov A."/>
            <person name="Andreopoulos B."/>
            <person name="Baker S."/>
            <person name="Barry K."/>
            <person name="Bills G."/>
            <person name="Bluhm B."/>
            <person name="Cannon C."/>
            <person name="Castanera R."/>
            <person name="Culley D."/>
            <person name="Daum C."/>
            <person name="Ezra D."/>
            <person name="Gonzalez J."/>
            <person name="Henrissat B."/>
            <person name="Kuo A."/>
            <person name="Liang C."/>
            <person name="Lipzen A."/>
            <person name="Lutzoni F."/>
            <person name="Magnuson J."/>
            <person name="Mondo S."/>
            <person name="Nolan M."/>
            <person name="Ohm R."/>
            <person name="Pangilinan J."/>
            <person name="Park H.-J."/>
            <person name="Ramirez L."/>
            <person name="Alfaro M."/>
            <person name="Sun H."/>
            <person name="Tritt A."/>
            <person name="Yoshinaga Y."/>
            <person name="Zwiers L.-H."/>
            <person name="Turgeon B."/>
            <person name="Goodwin S."/>
            <person name="Spatafora J."/>
            <person name="Crous P."/>
            <person name="Grigoriev I."/>
        </authorList>
    </citation>
    <scope>NUCLEOTIDE SEQUENCE</scope>
    <source>
        <strain evidence="1">ATCC 200398</strain>
    </source>
</reference>
<organism evidence="1 2">
    <name type="scientific">Lindgomyces ingoldianus</name>
    <dbReference type="NCBI Taxonomy" id="673940"/>
    <lineage>
        <taxon>Eukaryota</taxon>
        <taxon>Fungi</taxon>
        <taxon>Dikarya</taxon>
        <taxon>Ascomycota</taxon>
        <taxon>Pezizomycotina</taxon>
        <taxon>Dothideomycetes</taxon>
        <taxon>Pleosporomycetidae</taxon>
        <taxon>Pleosporales</taxon>
        <taxon>Lindgomycetaceae</taxon>
        <taxon>Lindgomyces</taxon>
    </lineage>
</organism>
<accession>A0ACB6QXT9</accession>
<evidence type="ECO:0000313" key="2">
    <source>
        <dbReference type="Proteomes" id="UP000799755"/>
    </source>
</evidence>
<evidence type="ECO:0000313" key="1">
    <source>
        <dbReference type="EMBL" id="KAF2471632.1"/>
    </source>
</evidence>
<comment type="caution">
    <text evidence="1">The sequence shown here is derived from an EMBL/GenBank/DDBJ whole genome shotgun (WGS) entry which is preliminary data.</text>
</comment>
<keyword evidence="2" id="KW-1185">Reference proteome</keyword>
<dbReference type="Proteomes" id="UP000799755">
    <property type="component" value="Unassembled WGS sequence"/>
</dbReference>
<proteinExistence type="predicted"/>
<dbReference type="EMBL" id="MU003504">
    <property type="protein sequence ID" value="KAF2471632.1"/>
    <property type="molecule type" value="Genomic_DNA"/>
</dbReference>